<feature type="compositionally biased region" description="Polar residues" evidence="1">
    <location>
        <begin position="64"/>
        <end position="79"/>
    </location>
</feature>
<comment type="caution">
    <text evidence="2">The sequence shown here is derived from an EMBL/GenBank/DDBJ whole genome shotgun (WGS) entry which is preliminary data.</text>
</comment>
<proteinExistence type="predicted"/>
<sequence length="86" mass="10166">MIRLVHLFVGDGCTKNCDEYLREKDEWFRDWGCAFWDETRCRTWGYGRPLYITKIMDSRKTISYSTGSTSHEGGAQSPSEIYMRRL</sequence>
<feature type="region of interest" description="Disordered" evidence="1">
    <location>
        <begin position="64"/>
        <end position="86"/>
    </location>
</feature>
<gene>
    <name evidence="2" type="ORF">GJ744_008792</name>
</gene>
<dbReference type="Proteomes" id="UP000606974">
    <property type="component" value="Unassembled WGS sequence"/>
</dbReference>
<evidence type="ECO:0000313" key="2">
    <source>
        <dbReference type="EMBL" id="KAF7513498.1"/>
    </source>
</evidence>
<dbReference type="EMBL" id="JAACFV010000005">
    <property type="protein sequence ID" value="KAF7513498.1"/>
    <property type="molecule type" value="Genomic_DNA"/>
</dbReference>
<name>A0A8H7AQP9_9EURO</name>
<keyword evidence="3" id="KW-1185">Reference proteome</keyword>
<protein>
    <submittedName>
        <fullName evidence="2">Uncharacterized protein</fullName>
    </submittedName>
</protein>
<organism evidence="2 3">
    <name type="scientific">Endocarpon pusillum</name>
    <dbReference type="NCBI Taxonomy" id="364733"/>
    <lineage>
        <taxon>Eukaryota</taxon>
        <taxon>Fungi</taxon>
        <taxon>Dikarya</taxon>
        <taxon>Ascomycota</taxon>
        <taxon>Pezizomycotina</taxon>
        <taxon>Eurotiomycetes</taxon>
        <taxon>Chaetothyriomycetidae</taxon>
        <taxon>Verrucariales</taxon>
        <taxon>Verrucariaceae</taxon>
        <taxon>Endocarpon</taxon>
    </lineage>
</organism>
<dbReference type="AlphaFoldDB" id="A0A8H7AQP9"/>
<accession>A0A8H7AQP9</accession>
<evidence type="ECO:0000313" key="3">
    <source>
        <dbReference type="Proteomes" id="UP000606974"/>
    </source>
</evidence>
<reference evidence="2" key="1">
    <citation type="submission" date="2020-02" db="EMBL/GenBank/DDBJ databases">
        <authorList>
            <person name="Palmer J.M."/>
        </authorList>
    </citation>
    <scope>NUCLEOTIDE SEQUENCE</scope>
    <source>
        <strain evidence="2">EPUS1.4</strain>
        <tissue evidence="2">Thallus</tissue>
    </source>
</reference>
<evidence type="ECO:0000256" key="1">
    <source>
        <dbReference type="SAM" id="MobiDB-lite"/>
    </source>
</evidence>